<reference evidence="1" key="1">
    <citation type="submission" date="2020-08" db="EMBL/GenBank/DDBJ databases">
        <title>Multicomponent nature underlies the extraordinary mechanical properties of spider dragline silk.</title>
        <authorList>
            <person name="Kono N."/>
            <person name="Nakamura H."/>
            <person name="Mori M."/>
            <person name="Yoshida Y."/>
            <person name="Ohtoshi R."/>
            <person name="Malay A.D."/>
            <person name="Moran D.A.P."/>
            <person name="Tomita M."/>
            <person name="Numata K."/>
            <person name="Arakawa K."/>
        </authorList>
    </citation>
    <scope>NUCLEOTIDE SEQUENCE</scope>
</reference>
<evidence type="ECO:0000313" key="1">
    <source>
        <dbReference type="EMBL" id="GFY50180.1"/>
    </source>
</evidence>
<keyword evidence="2" id="KW-1185">Reference proteome</keyword>
<protein>
    <submittedName>
        <fullName evidence="1">Uncharacterized protein</fullName>
    </submittedName>
</protein>
<name>A0A8X6XAW0_9ARAC</name>
<dbReference type="AlphaFoldDB" id="A0A8X6XAW0"/>
<organism evidence="1 2">
    <name type="scientific">Trichonephila inaurata madagascariensis</name>
    <dbReference type="NCBI Taxonomy" id="2747483"/>
    <lineage>
        <taxon>Eukaryota</taxon>
        <taxon>Metazoa</taxon>
        <taxon>Ecdysozoa</taxon>
        <taxon>Arthropoda</taxon>
        <taxon>Chelicerata</taxon>
        <taxon>Arachnida</taxon>
        <taxon>Araneae</taxon>
        <taxon>Araneomorphae</taxon>
        <taxon>Entelegynae</taxon>
        <taxon>Araneoidea</taxon>
        <taxon>Nephilidae</taxon>
        <taxon>Trichonephila</taxon>
        <taxon>Trichonephila inaurata</taxon>
    </lineage>
</organism>
<comment type="caution">
    <text evidence="1">The sequence shown here is derived from an EMBL/GenBank/DDBJ whole genome shotgun (WGS) entry which is preliminary data.</text>
</comment>
<dbReference type="EMBL" id="BMAV01007343">
    <property type="protein sequence ID" value="GFY50180.1"/>
    <property type="molecule type" value="Genomic_DNA"/>
</dbReference>
<sequence>MLCLSSKANGLIEKDCIAITQELPSKRDNSKWSEFHPIVLLGMRSAVKRYQCHLCRTCLWNYSDCHLTFLHGTRLPPPAIKPMSPFYLKNRALQPIPTSVHSNSSMFCAN</sequence>
<gene>
    <name evidence="1" type="ORF">TNIN_294071</name>
</gene>
<dbReference type="Proteomes" id="UP000886998">
    <property type="component" value="Unassembled WGS sequence"/>
</dbReference>
<accession>A0A8X6XAW0</accession>
<proteinExistence type="predicted"/>
<evidence type="ECO:0000313" key="2">
    <source>
        <dbReference type="Proteomes" id="UP000886998"/>
    </source>
</evidence>